<gene>
    <name evidence="1" type="ORF">GE061_007850</name>
</gene>
<dbReference type="EMBL" id="WIXP02000016">
    <property type="protein sequence ID" value="KAF6198103.1"/>
    <property type="molecule type" value="Genomic_DNA"/>
</dbReference>
<reference evidence="1" key="1">
    <citation type="journal article" date="2021" name="Mol. Ecol. Resour.">
        <title>Apolygus lucorum genome provides insights into omnivorousness and mesophyll feeding.</title>
        <authorList>
            <person name="Liu Y."/>
            <person name="Liu H."/>
            <person name="Wang H."/>
            <person name="Huang T."/>
            <person name="Liu B."/>
            <person name="Yang B."/>
            <person name="Yin L."/>
            <person name="Li B."/>
            <person name="Zhang Y."/>
            <person name="Zhang S."/>
            <person name="Jiang F."/>
            <person name="Zhang X."/>
            <person name="Ren Y."/>
            <person name="Wang B."/>
            <person name="Wang S."/>
            <person name="Lu Y."/>
            <person name="Wu K."/>
            <person name="Fan W."/>
            <person name="Wang G."/>
        </authorList>
    </citation>
    <scope>NUCLEOTIDE SEQUENCE</scope>
    <source>
        <strain evidence="1">12Hb</strain>
    </source>
</reference>
<organism evidence="1 2">
    <name type="scientific">Apolygus lucorum</name>
    <name type="common">Small green plant bug</name>
    <name type="synonym">Lygocoris lucorum</name>
    <dbReference type="NCBI Taxonomy" id="248454"/>
    <lineage>
        <taxon>Eukaryota</taxon>
        <taxon>Metazoa</taxon>
        <taxon>Ecdysozoa</taxon>
        <taxon>Arthropoda</taxon>
        <taxon>Hexapoda</taxon>
        <taxon>Insecta</taxon>
        <taxon>Pterygota</taxon>
        <taxon>Neoptera</taxon>
        <taxon>Paraneoptera</taxon>
        <taxon>Hemiptera</taxon>
        <taxon>Heteroptera</taxon>
        <taxon>Panheteroptera</taxon>
        <taxon>Cimicomorpha</taxon>
        <taxon>Miridae</taxon>
        <taxon>Mirini</taxon>
        <taxon>Apolygus</taxon>
    </lineage>
</organism>
<accession>A0A8S9WN10</accession>
<proteinExistence type="predicted"/>
<dbReference type="Proteomes" id="UP000466442">
    <property type="component" value="Linkage Group LG16"/>
</dbReference>
<keyword evidence="2" id="KW-1185">Reference proteome</keyword>
<name>A0A8S9WN10_APOLU</name>
<comment type="caution">
    <text evidence="1">The sequence shown here is derived from an EMBL/GenBank/DDBJ whole genome shotgun (WGS) entry which is preliminary data.</text>
</comment>
<dbReference type="AlphaFoldDB" id="A0A8S9WN10"/>
<evidence type="ECO:0000313" key="2">
    <source>
        <dbReference type="Proteomes" id="UP000466442"/>
    </source>
</evidence>
<protein>
    <submittedName>
        <fullName evidence="1">Uncharacterized protein</fullName>
    </submittedName>
</protein>
<evidence type="ECO:0000313" key="1">
    <source>
        <dbReference type="EMBL" id="KAF6198103.1"/>
    </source>
</evidence>
<sequence length="98" mass="11198">MALDREGILWTVKPGTSLQFSSMELEAPLPIPRTDKISWNGSRLERYDGMALDREGIFWTGKPGTCLQFSSMYQEAPLSIPQTDKISWNGSRLERYLE</sequence>